<evidence type="ECO:0000313" key="2">
    <source>
        <dbReference type="Proteomes" id="UP000598820"/>
    </source>
</evidence>
<comment type="caution">
    <text evidence="1">The sequence shown here is derived from an EMBL/GenBank/DDBJ whole genome shotgun (WGS) entry which is preliminary data.</text>
</comment>
<dbReference type="AlphaFoldDB" id="A0A926XZN4"/>
<evidence type="ECO:0000313" key="1">
    <source>
        <dbReference type="EMBL" id="MBD2701192.1"/>
    </source>
</evidence>
<protein>
    <submittedName>
        <fullName evidence="1">Uncharacterized protein</fullName>
    </submittedName>
</protein>
<dbReference type="EMBL" id="JACWZY010000007">
    <property type="protein sequence ID" value="MBD2701192.1"/>
    <property type="molecule type" value="Genomic_DNA"/>
</dbReference>
<proteinExistence type="predicted"/>
<reference evidence="1" key="1">
    <citation type="submission" date="2020-09" db="EMBL/GenBank/DDBJ databases">
        <authorList>
            <person name="Kim M.K."/>
        </authorList>
    </citation>
    <scope>NUCLEOTIDE SEQUENCE</scope>
    <source>
        <strain evidence="1">BT702</strain>
    </source>
</reference>
<name>A0A926XZN4_9BACT</name>
<accession>A0A926XZN4</accession>
<dbReference type="Proteomes" id="UP000598820">
    <property type="component" value="Unassembled WGS sequence"/>
</dbReference>
<organism evidence="1 2">
    <name type="scientific">Spirosoma profusum</name>
    <dbReference type="NCBI Taxonomy" id="2771354"/>
    <lineage>
        <taxon>Bacteria</taxon>
        <taxon>Pseudomonadati</taxon>
        <taxon>Bacteroidota</taxon>
        <taxon>Cytophagia</taxon>
        <taxon>Cytophagales</taxon>
        <taxon>Cytophagaceae</taxon>
        <taxon>Spirosoma</taxon>
    </lineage>
</organism>
<gene>
    <name evidence="1" type="ORF">IC229_11135</name>
</gene>
<keyword evidence="2" id="KW-1185">Reference proteome</keyword>
<sequence length="196" mass="22230">MSLLDYGRYVANLSLLSATRRIQLSGGIPKHSVATLVTSYSNHHVIRIMYMKKSTLIFLFSTLVGTLANAQMKVANFSFGEPGTDTYEQVSFWAKDGQRGDIYYVYGKNRTETRLTFLSKTMPSIGNGFRVQFPNKLVLNVIPMGDRLKVVDDKATYQKTFSWQYEGPVNGIGTFCNVCAQDEKEAMRLVRTYYLK</sequence>